<reference evidence="2 3" key="1">
    <citation type="submission" date="2016-10" db="EMBL/GenBank/DDBJ databases">
        <authorList>
            <person name="de Groot N.N."/>
        </authorList>
    </citation>
    <scope>NUCLEOTIDE SEQUENCE [LARGE SCALE GENOMIC DNA]</scope>
    <source>
        <strain evidence="2 3">CGMCC 1.10228</strain>
    </source>
</reference>
<dbReference type="OrthoDB" id="5918848at2"/>
<dbReference type="EMBL" id="FNDD01000030">
    <property type="protein sequence ID" value="SDH81307.1"/>
    <property type="molecule type" value="Genomic_DNA"/>
</dbReference>
<proteinExistence type="predicted"/>
<accession>A0A1G8FGP5</accession>
<keyword evidence="1" id="KW-0472">Membrane</keyword>
<keyword evidence="3" id="KW-1185">Reference proteome</keyword>
<evidence type="ECO:0000313" key="2">
    <source>
        <dbReference type="EMBL" id="SDH81307.1"/>
    </source>
</evidence>
<protein>
    <submittedName>
        <fullName evidence="2">Prepilin-type N-terminal cleavage/methylation domain-containing protein</fullName>
    </submittedName>
</protein>
<dbReference type="Pfam" id="PF07963">
    <property type="entry name" value="N_methyl"/>
    <property type="match status" value="1"/>
</dbReference>
<dbReference type="STRING" id="861298.SAMN04488136_13056"/>
<feature type="transmembrane region" description="Helical" evidence="1">
    <location>
        <begin position="16"/>
        <end position="36"/>
    </location>
</feature>
<evidence type="ECO:0000313" key="3">
    <source>
        <dbReference type="Proteomes" id="UP000198854"/>
    </source>
</evidence>
<organism evidence="2 3">
    <name type="scientific">Vibrio xiamenensis</name>
    <dbReference type="NCBI Taxonomy" id="861298"/>
    <lineage>
        <taxon>Bacteria</taxon>
        <taxon>Pseudomonadati</taxon>
        <taxon>Pseudomonadota</taxon>
        <taxon>Gammaproteobacteria</taxon>
        <taxon>Vibrionales</taxon>
        <taxon>Vibrionaceae</taxon>
        <taxon>Vibrio</taxon>
    </lineage>
</organism>
<keyword evidence="1" id="KW-1133">Transmembrane helix</keyword>
<dbReference type="AlphaFoldDB" id="A0A1G8FGP5"/>
<keyword evidence="1" id="KW-0812">Transmembrane</keyword>
<dbReference type="SUPFAM" id="SSF54523">
    <property type="entry name" value="Pili subunits"/>
    <property type="match status" value="1"/>
</dbReference>
<dbReference type="InterPro" id="IPR012902">
    <property type="entry name" value="N_methyl_site"/>
</dbReference>
<dbReference type="NCBIfam" id="TIGR02532">
    <property type="entry name" value="IV_pilin_GFxxxE"/>
    <property type="match status" value="1"/>
</dbReference>
<sequence length="168" mass="17720">MKTNQLTLKRKRKQGGFTLVEILIVVAIIGVLGIAATSGSGSADKSSKVTTQVALSNQVVAAMADYKQVYLNYRNATIERLCEKTSLSTTICGPDGDGVGTNIYGGDYIITQVSGNPGAYTLEITNLAEDADMYADRYARYTADACTEGLDGCSTITVGADSVTSTHK</sequence>
<dbReference type="Gene3D" id="3.30.700.10">
    <property type="entry name" value="Glycoprotein, Type 4 Pilin"/>
    <property type="match status" value="1"/>
</dbReference>
<dbReference type="InterPro" id="IPR045584">
    <property type="entry name" value="Pilin-like"/>
</dbReference>
<dbReference type="PROSITE" id="PS00409">
    <property type="entry name" value="PROKAR_NTER_METHYL"/>
    <property type="match status" value="1"/>
</dbReference>
<dbReference type="Proteomes" id="UP000198854">
    <property type="component" value="Unassembled WGS sequence"/>
</dbReference>
<dbReference type="RefSeq" id="WP_093278129.1">
    <property type="nucleotide sequence ID" value="NZ_FNDD01000030.1"/>
</dbReference>
<evidence type="ECO:0000256" key="1">
    <source>
        <dbReference type="SAM" id="Phobius"/>
    </source>
</evidence>
<name>A0A1G8FGP5_9VIBR</name>
<gene>
    <name evidence="2" type="ORF">SAMN04488136_13056</name>
</gene>